<accession>A0A8S5UYQ8</accession>
<sequence length="69" mass="8108">MNKSMIEKELRQEVNGAGFINRQKIKRRMGCGNGTVDEYTRGLPFIRHNRNKMYSVKDVAERIAEYIDM</sequence>
<protein>
    <submittedName>
        <fullName evidence="1">Excisionase</fullName>
    </submittedName>
</protein>
<evidence type="ECO:0000313" key="1">
    <source>
        <dbReference type="EMBL" id="DAF99632.1"/>
    </source>
</evidence>
<organism evidence="1">
    <name type="scientific">Siphoviridae sp. ctkKt3</name>
    <dbReference type="NCBI Taxonomy" id="2825642"/>
    <lineage>
        <taxon>Viruses</taxon>
        <taxon>Duplodnaviria</taxon>
        <taxon>Heunggongvirae</taxon>
        <taxon>Uroviricota</taxon>
        <taxon>Caudoviricetes</taxon>
    </lineage>
</organism>
<dbReference type="EMBL" id="BK016169">
    <property type="protein sequence ID" value="DAF99632.1"/>
    <property type="molecule type" value="Genomic_DNA"/>
</dbReference>
<proteinExistence type="predicted"/>
<reference evidence="1" key="1">
    <citation type="journal article" date="2021" name="Proc. Natl. Acad. Sci. U.S.A.">
        <title>A Catalog of Tens of Thousands of Viruses from Human Metagenomes Reveals Hidden Associations with Chronic Diseases.</title>
        <authorList>
            <person name="Tisza M.J."/>
            <person name="Buck C.B."/>
        </authorList>
    </citation>
    <scope>NUCLEOTIDE SEQUENCE</scope>
    <source>
        <strain evidence="1">CtkKt3</strain>
    </source>
</reference>
<name>A0A8S5UYQ8_9CAUD</name>